<name>A0ACC0R5J1_9HYPO</name>
<dbReference type="Proteomes" id="UP001065298">
    <property type="component" value="Chromosome 3"/>
</dbReference>
<comment type="caution">
    <text evidence="1">The sequence shown here is derived from an EMBL/GenBank/DDBJ whole genome shotgun (WGS) entry which is preliminary data.</text>
</comment>
<organism evidence="1 2">
    <name type="scientific">Fusarium keratoplasticum</name>
    <dbReference type="NCBI Taxonomy" id="1328300"/>
    <lineage>
        <taxon>Eukaryota</taxon>
        <taxon>Fungi</taxon>
        <taxon>Dikarya</taxon>
        <taxon>Ascomycota</taxon>
        <taxon>Pezizomycotina</taxon>
        <taxon>Sordariomycetes</taxon>
        <taxon>Hypocreomycetidae</taxon>
        <taxon>Hypocreales</taxon>
        <taxon>Nectriaceae</taxon>
        <taxon>Fusarium</taxon>
        <taxon>Fusarium solani species complex</taxon>
    </lineage>
</organism>
<protein>
    <submittedName>
        <fullName evidence="1">Uncharacterized protein</fullName>
    </submittedName>
</protein>
<dbReference type="EMBL" id="CM046505">
    <property type="protein sequence ID" value="KAI8675576.1"/>
    <property type="molecule type" value="Genomic_DNA"/>
</dbReference>
<sequence length="442" mass="49390">MSSPEPSPLFSLVPQNHIAENCIEELGYQPYVSEFANANGKNRVLCVKFNPASASGLEPNLLGNHRFMLNMKTGEVLLEDFSGGDAFRFTGPSALDFPNPPHPRRLIVDCNTNLEFECTEDSGSWSKWRIFWHQERPVDVLLWERESTHPRTGVVSILTNGDGCEVCPGYNKTPESSDDLIRYVDRSQYFGSKFGAPQAAVDVGTGQHLAVKTVTYPFKIEARRSLLDRVIRSCNLSHPHIIAFFQVQETPDSINIIMPLKDDSLLGLIQLHQNGPGLFERPIEIRPLGRLLLGEMLSALDYLGHEGVVHRNICPRNILVNGSRERENFHFYLSNFEYASFKDTFPDPDNPCFKAPETCGLTTAEESPRTDIWGLCATMAYFLSRDFRDIVSSKPSEDVVAKAVRGASMMLFGLGGMGELDANDRPSARQKLEEVFGEVVEG</sequence>
<keyword evidence="2" id="KW-1185">Reference proteome</keyword>
<accession>A0ACC0R5J1</accession>
<evidence type="ECO:0000313" key="1">
    <source>
        <dbReference type="EMBL" id="KAI8675576.1"/>
    </source>
</evidence>
<gene>
    <name evidence="1" type="ORF">NCS57_00459200</name>
</gene>
<proteinExistence type="predicted"/>
<reference evidence="1" key="1">
    <citation type="submission" date="2022-06" db="EMBL/GenBank/DDBJ databases">
        <title>Fusarium solani species complex genomes reveal bases of compartmentalisation and animal pathogenesis.</title>
        <authorList>
            <person name="Tsai I.J."/>
        </authorList>
    </citation>
    <scope>NUCLEOTIDE SEQUENCE</scope>
    <source>
        <strain evidence="1">Fu6.1</strain>
    </source>
</reference>
<evidence type="ECO:0000313" key="2">
    <source>
        <dbReference type="Proteomes" id="UP001065298"/>
    </source>
</evidence>